<dbReference type="AlphaFoldDB" id="A0A921AWN9"/>
<dbReference type="Proteomes" id="UP000698963">
    <property type="component" value="Unassembled WGS sequence"/>
</dbReference>
<comment type="cofactor">
    <cofactor evidence="1 8">
        <name>FMN</name>
        <dbReference type="ChEBI" id="CHEBI:58210"/>
    </cofactor>
</comment>
<dbReference type="InterPro" id="IPR050619">
    <property type="entry name" value="Flavodoxin"/>
</dbReference>
<accession>A0A921AWN9</accession>
<comment type="caution">
    <text evidence="10">The sequence shown here is derived from an EMBL/GenBank/DDBJ whole genome shotgun (WGS) entry which is preliminary data.</text>
</comment>
<evidence type="ECO:0000256" key="5">
    <source>
        <dbReference type="ARBA" id="ARBA00022630"/>
    </source>
</evidence>
<dbReference type="InterPro" id="IPR010087">
    <property type="entry name" value="Flav_short"/>
</dbReference>
<keyword evidence="4 8" id="KW-0813">Transport</keyword>
<evidence type="ECO:0000256" key="8">
    <source>
        <dbReference type="RuleBase" id="RU367037"/>
    </source>
</evidence>
<comment type="similarity">
    <text evidence="2 8">Belongs to the flavodoxin family.</text>
</comment>
<protein>
    <recommendedName>
        <fullName evidence="3 8">Flavodoxin</fullName>
    </recommendedName>
</protein>
<keyword evidence="7 8" id="KW-0249">Electron transport</keyword>
<dbReference type="RefSeq" id="WP_304122492.1">
    <property type="nucleotide sequence ID" value="NZ_DYZA01000145.1"/>
</dbReference>
<evidence type="ECO:0000256" key="3">
    <source>
        <dbReference type="ARBA" id="ARBA00017869"/>
    </source>
</evidence>
<evidence type="ECO:0000313" key="10">
    <source>
        <dbReference type="EMBL" id="HJD97436.1"/>
    </source>
</evidence>
<dbReference type="PANTHER" id="PTHR42809">
    <property type="entry name" value="FLAVODOXIN 2"/>
    <property type="match status" value="1"/>
</dbReference>
<evidence type="ECO:0000256" key="6">
    <source>
        <dbReference type="ARBA" id="ARBA00022643"/>
    </source>
</evidence>
<dbReference type="PROSITE" id="PS00201">
    <property type="entry name" value="FLAVODOXIN"/>
    <property type="match status" value="1"/>
</dbReference>
<evidence type="ECO:0000256" key="4">
    <source>
        <dbReference type="ARBA" id="ARBA00022448"/>
    </source>
</evidence>
<name>A0A921AWN9_9BACT</name>
<feature type="domain" description="Flavodoxin-like" evidence="9">
    <location>
        <begin position="4"/>
        <end position="145"/>
    </location>
</feature>
<dbReference type="PANTHER" id="PTHR42809:SF1">
    <property type="entry name" value="FLAVODOXIN 1"/>
    <property type="match status" value="1"/>
</dbReference>
<dbReference type="InterPro" id="IPR029039">
    <property type="entry name" value="Flavoprotein-like_sf"/>
</dbReference>
<dbReference type="NCBIfam" id="TIGR01753">
    <property type="entry name" value="flav_short"/>
    <property type="match status" value="1"/>
</dbReference>
<dbReference type="Pfam" id="PF00258">
    <property type="entry name" value="Flavodoxin_1"/>
    <property type="match status" value="1"/>
</dbReference>
<evidence type="ECO:0000313" key="11">
    <source>
        <dbReference type="Proteomes" id="UP000698963"/>
    </source>
</evidence>
<evidence type="ECO:0000256" key="2">
    <source>
        <dbReference type="ARBA" id="ARBA00005267"/>
    </source>
</evidence>
<organism evidence="10 11">
    <name type="scientific">Mailhella massiliensis</name>
    <dbReference type="NCBI Taxonomy" id="1903261"/>
    <lineage>
        <taxon>Bacteria</taxon>
        <taxon>Pseudomonadati</taxon>
        <taxon>Thermodesulfobacteriota</taxon>
        <taxon>Desulfovibrionia</taxon>
        <taxon>Desulfovibrionales</taxon>
        <taxon>Desulfovibrionaceae</taxon>
        <taxon>Mailhella</taxon>
    </lineage>
</organism>
<keyword evidence="5 8" id="KW-0285">Flavoprotein</keyword>
<comment type="function">
    <text evidence="8">Low-potential electron donor to a number of redox enzymes.</text>
</comment>
<reference evidence="10" key="1">
    <citation type="journal article" date="2021" name="PeerJ">
        <title>Extensive microbial diversity within the chicken gut microbiome revealed by metagenomics and culture.</title>
        <authorList>
            <person name="Gilroy R."/>
            <person name="Ravi A."/>
            <person name="Getino M."/>
            <person name="Pursley I."/>
            <person name="Horton D.L."/>
            <person name="Alikhan N.F."/>
            <person name="Baker D."/>
            <person name="Gharbi K."/>
            <person name="Hall N."/>
            <person name="Watson M."/>
            <person name="Adriaenssens E.M."/>
            <person name="Foster-Nyarko E."/>
            <person name="Jarju S."/>
            <person name="Secka A."/>
            <person name="Antonio M."/>
            <person name="Oren A."/>
            <person name="Chaudhuri R.R."/>
            <person name="La Ragione R."/>
            <person name="Hildebrand F."/>
            <person name="Pallen M.J."/>
        </authorList>
    </citation>
    <scope>NUCLEOTIDE SEQUENCE</scope>
    <source>
        <strain evidence="10">ChiGjej2B2-19336</strain>
    </source>
</reference>
<dbReference type="GO" id="GO:0009055">
    <property type="term" value="F:electron transfer activity"/>
    <property type="evidence" value="ECO:0007669"/>
    <property type="project" value="UniProtKB-UniRule"/>
</dbReference>
<dbReference type="SUPFAM" id="SSF52218">
    <property type="entry name" value="Flavoproteins"/>
    <property type="match status" value="1"/>
</dbReference>
<dbReference type="InterPro" id="IPR008254">
    <property type="entry name" value="Flavodoxin/NO_synth"/>
</dbReference>
<dbReference type="InterPro" id="IPR001226">
    <property type="entry name" value="Flavodoxin_CS"/>
</dbReference>
<evidence type="ECO:0000259" key="9">
    <source>
        <dbReference type="PROSITE" id="PS50902"/>
    </source>
</evidence>
<dbReference type="Gene3D" id="3.40.50.360">
    <property type="match status" value="1"/>
</dbReference>
<sequence>MMKVLIVYGSTTGNTAGIAEALGEQIGGAGHEVAVKNAADVTAEGLCEGYDAVLFGCSAWGTDEVEMQDDFQALFDDFDAIGASGKKAACFASGDSSFEHFCGAVDVLENRLAGLGASIMEEGLKVEGDYSGSKDDVDDWGRRIIADLQG</sequence>
<reference evidence="10" key="2">
    <citation type="submission" date="2021-09" db="EMBL/GenBank/DDBJ databases">
        <authorList>
            <person name="Gilroy R."/>
        </authorList>
    </citation>
    <scope>NUCLEOTIDE SEQUENCE</scope>
    <source>
        <strain evidence="10">ChiGjej2B2-19336</strain>
    </source>
</reference>
<dbReference type="GO" id="GO:0010181">
    <property type="term" value="F:FMN binding"/>
    <property type="evidence" value="ECO:0007669"/>
    <property type="project" value="UniProtKB-UniRule"/>
</dbReference>
<evidence type="ECO:0000256" key="7">
    <source>
        <dbReference type="ARBA" id="ARBA00022982"/>
    </source>
</evidence>
<gene>
    <name evidence="10" type="ORF">K8W16_07305</name>
</gene>
<evidence type="ECO:0000256" key="1">
    <source>
        <dbReference type="ARBA" id="ARBA00001917"/>
    </source>
</evidence>
<keyword evidence="6 8" id="KW-0288">FMN</keyword>
<dbReference type="PROSITE" id="PS50902">
    <property type="entry name" value="FLAVODOXIN_LIKE"/>
    <property type="match status" value="1"/>
</dbReference>
<proteinExistence type="inferred from homology"/>
<dbReference type="EMBL" id="DYZA01000145">
    <property type="protein sequence ID" value="HJD97436.1"/>
    <property type="molecule type" value="Genomic_DNA"/>
</dbReference>